<dbReference type="AlphaFoldDB" id="A0A1R3H0D1"/>
<dbReference type="InterPro" id="IPR041118">
    <property type="entry name" value="Rx_N"/>
</dbReference>
<dbReference type="Gene3D" id="3.40.50.300">
    <property type="entry name" value="P-loop containing nucleotide triphosphate hydrolases"/>
    <property type="match status" value="1"/>
</dbReference>
<dbReference type="InterPro" id="IPR056789">
    <property type="entry name" value="LRR_R13L1-DRL21"/>
</dbReference>
<evidence type="ECO:0000259" key="8">
    <source>
        <dbReference type="Pfam" id="PF18052"/>
    </source>
</evidence>
<evidence type="ECO:0000256" key="2">
    <source>
        <dbReference type="ARBA" id="ARBA00022737"/>
    </source>
</evidence>
<keyword evidence="2" id="KW-0677">Repeat</keyword>
<dbReference type="EMBL" id="AWUE01021077">
    <property type="protein sequence ID" value="OMO63710.1"/>
    <property type="molecule type" value="Genomic_DNA"/>
</dbReference>
<evidence type="ECO:0000256" key="6">
    <source>
        <dbReference type="SAM" id="Coils"/>
    </source>
</evidence>
<organism evidence="10 11">
    <name type="scientific">Corchorus olitorius</name>
    <dbReference type="NCBI Taxonomy" id="93759"/>
    <lineage>
        <taxon>Eukaryota</taxon>
        <taxon>Viridiplantae</taxon>
        <taxon>Streptophyta</taxon>
        <taxon>Embryophyta</taxon>
        <taxon>Tracheophyta</taxon>
        <taxon>Spermatophyta</taxon>
        <taxon>Magnoliopsida</taxon>
        <taxon>eudicotyledons</taxon>
        <taxon>Gunneridae</taxon>
        <taxon>Pentapetalae</taxon>
        <taxon>rosids</taxon>
        <taxon>malvids</taxon>
        <taxon>Malvales</taxon>
        <taxon>Malvaceae</taxon>
        <taxon>Grewioideae</taxon>
        <taxon>Apeibeae</taxon>
        <taxon>Corchorus</taxon>
    </lineage>
</organism>
<accession>A0A1R3H0D1</accession>
<dbReference type="InterPro" id="IPR032675">
    <property type="entry name" value="LRR_dom_sf"/>
</dbReference>
<dbReference type="OrthoDB" id="5279713at2759"/>
<protein>
    <submittedName>
        <fullName evidence="10">Disease resistance protein</fullName>
    </submittedName>
</protein>
<dbReference type="Pfam" id="PF00931">
    <property type="entry name" value="NB-ARC"/>
    <property type="match status" value="1"/>
</dbReference>
<gene>
    <name evidence="10" type="ORF">COLO4_32231</name>
</gene>
<dbReference type="InterPro" id="IPR002182">
    <property type="entry name" value="NB-ARC"/>
</dbReference>
<dbReference type="PANTHER" id="PTHR36766:SF45">
    <property type="entry name" value="NB-ARC DOMAIN-CONTAINING PROTEIN"/>
    <property type="match status" value="1"/>
</dbReference>
<keyword evidence="11" id="KW-1185">Reference proteome</keyword>
<dbReference type="PANTHER" id="PTHR36766">
    <property type="entry name" value="PLANT BROAD-SPECTRUM MILDEW RESISTANCE PROTEIN RPW8"/>
    <property type="match status" value="1"/>
</dbReference>
<evidence type="ECO:0000259" key="9">
    <source>
        <dbReference type="Pfam" id="PF25019"/>
    </source>
</evidence>
<dbReference type="PRINTS" id="PR00364">
    <property type="entry name" value="DISEASERSIST"/>
</dbReference>
<evidence type="ECO:0000313" key="10">
    <source>
        <dbReference type="EMBL" id="OMO63710.1"/>
    </source>
</evidence>
<dbReference type="GO" id="GO:0006952">
    <property type="term" value="P:defense response"/>
    <property type="evidence" value="ECO:0007669"/>
    <property type="project" value="UniProtKB-KW"/>
</dbReference>
<dbReference type="Proteomes" id="UP000187203">
    <property type="component" value="Unassembled WGS sequence"/>
</dbReference>
<comment type="caution">
    <text evidence="10">The sequence shown here is derived from an EMBL/GenBank/DDBJ whole genome shotgun (WGS) entry which is preliminary data.</text>
</comment>
<sequence>MSSPLAALLWQLYSFTPEFKDQMESVITKIREFENEKEKLTSNFEDIQAVLEDAERRQVKEASVRRWLFELKNIAYDAENMIDKFQTQQLQLEIEKREREGTPFLKKVRLCCSEILFRYNTVSQIKELNEQLDVIVSKKNKLNLKVGRGFEGSEWKMTTSFIDGRGVCGREGEKRSILEMLGEITPAESNPEIISILGMRGIGKTTLAQIAYNNSSGFDNKIWVSVSFPFDETRIVRAILESLQSPPPYPVELESLLKRVNSIVKRKKFLLVLDDLWLDDDRKWEPLIRSLSCDIPGSKILMTTHNEKVATVVGCTKLFRLGELSEEDCWSLFKQAVCSGKIEKEYNDLEDLRSLEDIGKKIAKKCKGLPLAAKILGGLLRFQRNIEQWQGVLDSEIWELDEAERIKVNGDEEDNSLLKYVRHLNLKVQESSLSSDFLDDIKKVRSLQVELEHRGSSMKSACLSRLFQNLTCLRTLNLSSSLIKELPTAIKCLIHLRYLDLSKNRDLIELPDEVCDLCNLQTLDLTNCMRLSQLPHGIGKLINLRHLENRGTLLLKFFPKGIASLTSLRTLRKFTVNSSIRDCEVSTVEDLGNLQHLGGELEIQGLANVRDKSEAEKAQLREKNHLRQLHLSFQGSRALNGRSLENAFRERKLILEVLQPPPQLEILKIEGYTGHSILPDWMMFLTKVRRVEFCKCTEWMSLPTLGKLPSLESLIIKGMRRVKRLGFQFLERHEGQPSSSSLSVAMYFPKLVYLQFEDMKEWETWDLLDPATGREQNVTVMPCLRSLLIYDCPKVEAIPDCLHQNRTLQKLDILRSPKLEERCKKDTGESWHNISYITNIRINNEDVQGNNN</sequence>
<dbReference type="Gene3D" id="3.80.10.10">
    <property type="entry name" value="Ribonuclease Inhibitor"/>
    <property type="match status" value="1"/>
</dbReference>
<keyword evidence="3" id="KW-0547">Nucleotide-binding</keyword>
<evidence type="ECO:0000256" key="1">
    <source>
        <dbReference type="ARBA" id="ARBA00022614"/>
    </source>
</evidence>
<keyword evidence="4" id="KW-0611">Plant defense</keyword>
<feature type="domain" description="Disease resistance N-terminal" evidence="8">
    <location>
        <begin position="24"/>
        <end position="93"/>
    </location>
</feature>
<evidence type="ECO:0000256" key="5">
    <source>
        <dbReference type="ARBA" id="ARBA00022840"/>
    </source>
</evidence>
<dbReference type="SUPFAM" id="SSF52540">
    <property type="entry name" value="P-loop containing nucleoside triphosphate hydrolases"/>
    <property type="match status" value="1"/>
</dbReference>
<dbReference type="Pfam" id="PF18052">
    <property type="entry name" value="Rx_N"/>
    <property type="match status" value="1"/>
</dbReference>
<dbReference type="GO" id="GO:0043531">
    <property type="term" value="F:ADP binding"/>
    <property type="evidence" value="ECO:0007669"/>
    <property type="project" value="InterPro"/>
</dbReference>
<keyword evidence="1" id="KW-0433">Leucine-rich repeat</keyword>
<reference evidence="11" key="1">
    <citation type="submission" date="2013-09" db="EMBL/GenBank/DDBJ databases">
        <title>Corchorus olitorius genome sequencing.</title>
        <authorList>
            <person name="Alam M."/>
            <person name="Haque M.S."/>
            <person name="Islam M.S."/>
            <person name="Emdad E.M."/>
            <person name="Islam M.M."/>
            <person name="Ahmed B."/>
            <person name="Halim A."/>
            <person name="Hossen Q.M.M."/>
            <person name="Hossain M.Z."/>
            <person name="Ahmed R."/>
            <person name="Khan M.M."/>
            <person name="Islam R."/>
            <person name="Rashid M.M."/>
            <person name="Khan S.A."/>
            <person name="Rahman M.S."/>
            <person name="Alam M."/>
            <person name="Yahiya A.S."/>
            <person name="Khan M.S."/>
            <person name="Azam M.S."/>
            <person name="Haque T."/>
            <person name="Lashkar M.Z.H."/>
            <person name="Akhand A.I."/>
            <person name="Morshed G."/>
            <person name="Roy S."/>
            <person name="Uddin K.S."/>
            <person name="Rabeya T."/>
            <person name="Hossain A.S."/>
            <person name="Chowdhury A."/>
            <person name="Snigdha A.R."/>
            <person name="Mortoza M.S."/>
            <person name="Matin S.A."/>
            <person name="Hoque S.M.E."/>
            <person name="Islam M.K."/>
            <person name="Roy D.K."/>
            <person name="Haider R."/>
            <person name="Moosa M.M."/>
            <person name="Elias S.M."/>
            <person name="Hasan A.M."/>
            <person name="Jahan S."/>
            <person name="Shafiuddin M."/>
            <person name="Mahmood N."/>
            <person name="Shommy N.S."/>
        </authorList>
    </citation>
    <scope>NUCLEOTIDE SEQUENCE [LARGE SCALE GENOMIC DNA]</scope>
    <source>
        <strain evidence="11">cv. O-4</strain>
    </source>
</reference>
<evidence type="ECO:0000313" key="11">
    <source>
        <dbReference type="Proteomes" id="UP000187203"/>
    </source>
</evidence>
<dbReference type="InterPro" id="IPR001611">
    <property type="entry name" value="Leu-rich_rpt"/>
</dbReference>
<dbReference type="SUPFAM" id="SSF52058">
    <property type="entry name" value="L domain-like"/>
    <property type="match status" value="1"/>
</dbReference>
<dbReference type="Gene3D" id="1.20.5.4130">
    <property type="match status" value="1"/>
</dbReference>
<proteinExistence type="predicted"/>
<name>A0A1R3H0D1_9ROSI</name>
<feature type="domain" description="NB-ARC" evidence="7">
    <location>
        <begin position="188"/>
        <end position="341"/>
    </location>
</feature>
<evidence type="ECO:0000256" key="3">
    <source>
        <dbReference type="ARBA" id="ARBA00022741"/>
    </source>
</evidence>
<evidence type="ECO:0000259" key="7">
    <source>
        <dbReference type="Pfam" id="PF00931"/>
    </source>
</evidence>
<dbReference type="GO" id="GO:0005524">
    <property type="term" value="F:ATP binding"/>
    <property type="evidence" value="ECO:0007669"/>
    <property type="project" value="UniProtKB-KW"/>
</dbReference>
<dbReference type="Pfam" id="PF25019">
    <property type="entry name" value="LRR_R13L1-DRL21"/>
    <property type="match status" value="1"/>
</dbReference>
<dbReference type="Gene3D" id="1.10.8.430">
    <property type="entry name" value="Helical domain of apoptotic protease-activating factors"/>
    <property type="match status" value="1"/>
</dbReference>
<dbReference type="GO" id="GO:0051707">
    <property type="term" value="P:response to other organism"/>
    <property type="evidence" value="ECO:0007669"/>
    <property type="project" value="UniProtKB-ARBA"/>
</dbReference>
<keyword evidence="5" id="KW-0067">ATP-binding</keyword>
<keyword evidence="6" id="KW-0175">Coiled coil</keyword>
<dbReference type="InterPro" id="IPR042197">
    <property type="entry name" value="Apaf_helical"/>
</dbReference>
<evidence type="ECO:0000256" key="4">
    <source>
        <dbReference type="ARBA" id="ARBA00022821"/>
    </source>
</evidence>
<dbReference type="Pfam" id="PF00560">
    <property type="entry name" value="LRR_1"/>
    <property type="match status" value="1"/>
</dbReference>
<feature type="domain" description="R13L1/DRL21-like LRR repeat region" evidence="9">
    <location>
        <begin position="589"/>
        <end position="719"/>
    </location>
</feature>
<dbReference type="InterPro" id="IPR027417">
    <property type="entry name" value="P-loop_NTPase"/>
</dbReference>
<feature type="coiled-coil region" evidence="6">
    <location>
        <begin position="23"/>
        <end position="57"/>
    </location>
</feature>
<dbReference type="STRING" id="93759.A0A1R3H0D1"/>